<evidence type="ECO:0000259" key="6">
    <source>
        <dbReference type="PROSITE" id="PS51198"/>
    </source>
</evidence>
<evidence type="ECO:0000256" key="3">
    <source>
        <dbReference type="ARBA" id="ARBA00022806"/>
    </source>
</evidence>
<reference evidence="8" key="1">
    <citation type="journal article" date="2019" name="Int. J. Syst. Evol. Microbiol.">
        <title>The Global Catalogue of Microorganisms (GCM) 10K type strain sequencing project: providing services to taxonomists for standard genome sequencing and annotation.</title>
        <authorList>
            <consortium name="The Broad Institute Genomics Platform"/>
            <consortium name="The Broad Institute Genome Sequencing Center for Infectious Disease"/>
            <person name="Wu L."/>
            <person name="Ma J."/>
        </authorList>
    </citation>
    <scope>NUCLEOTIDE SEQUENCE [LARGE SCALE GENOMIC DNA]</scope>
    <source>
        <strain evidence="8">CCUG 61697</strain>
    </source>
</reference>
<accession>A0ABW3J6Y4</accession>
<keyword evidence="2 5" id="KW-0378">Hydrolase</keyword>
<dbReference type="PANTHER" id="PTHR11070">
    <property type="entry name" value="UVRD / RECB / PCRA DNA HELICASE FAMILY MEMBER"/>
    <property type="match status" value="1"/>
</dbReference>
<keyword evidence="1 5" id="KW-0547">Nucleotide-binding</keyword>
<keyword evidence="4 5" id="KW-0067">ATP-binding</keyword>
<dbReference type="InterPro" id="IPR014016">
    <property type="entry name" value="UvrD-like_ATP-bd"/>
</dbReference>
<dbReference type="Pfam" id="PF13245">
    <property type="entry name" value="AAA_19"/>
    <property type="match status" value="1"/>
</dbReference>
<organism evidence="7 8">
    <name type="scientific">Methyloligella solikamskensis</name>
    <dbReference type="NCBI Taxonomy" id="1177756"/>
    <lineage>
        <taxon>Bacteria</taxon>
        <taxon>Pseudomonadati</taxon>
        <taxon>Pseudomonadota</taxon>
        <taxon>Alphaproteobacteria</taxon>
        <taxon>Hyphomicrobiales</taxon>
        <taxon>Hyphomicrobiaceae</taxon>
        <taxon>Methyloligella</taxon>
    </lineage>
</organism>
<feature type="domain" description="UvrD-like helicase ATP-binding" evidence="6">
    <location>
        <begin position="11"/>
        <end position="282"/>
    </location>
</feature>
<protein>
    <submittedName>
        <fullName evidence="7">UvrD-helicase domain-containing protein</fullName>
    </submittedName>
</protein>
<dbReference type="InterPro" id="IPR000212">
    <property type="entry name" value="DNA_helicase_UvrD/REP"/>
</dbReference>
<evidence type="ECO:0000313" key="8">
    <source>
        <dbReference type="Proteomes" id="UP001597102"/>
    </source>
</evidence>
<dbReference type="InterPro" id="IPR027417">
    <property type="entry name" value="P-loop_NTPase"/>
</dbReference>
<evidence type="ECO:0000313" key="7">
    <source>
        <dbReference type="EMBL" id="MFD0985503.1"/>
    </source>
</evidence>
<sequence length="644" mass="71761">MNSRAQQLDTQADIDLRHCLEAQPPTSFNMVAGAGSGKTTSLIKGLASILAIHGERLRLRRQRVACITYTEIAAGEIWADVGNNPLVHVSTIHSFLWSIARGFQRDIAVWVANRIDERIGELLHAAANFGPRVQQKTRDKNARDVVRYEQQREAIARVRTFTYGTGSDYAKGILGHDDIIKMASQLMIHRPLFRTLVAQQFPFVFVDESQDTFPVIVEALMAVQQQEQARFCLGFFGDPMQRIYPTGIGTVPKPDDWRAIPKPENFRSPTSVLNLANAIRRDGDDLVQVGGRKKKEGEEEVPIVGTARLFVLPTDPHRDERVAEVRAWVANANDDELWQPGAENDPVKMLVIVHRMAAKRLGFGDLYAALNDKAPEAFKNGFLDATAWPLRPLVSFLLPLAEAVRDGRDFDTMRLLRLHSPLLVKANLQGVNVAERLNQLQAVSNKIGDLMGPESQATIRDVLMLVKDSRLVAFDPRLSAYLEDIAANGPEAEENEDGEAEVEEDLSKEINSMAAFLACPANQLRPYQAYVSEESPFSTQQGVKGAEFDRVLVVLDDDEGTHFQFSYEKYFGLKELSARDKTTLEEGGETGVERTRRLFYVCCTRARQDLVVILFVADPAKATAHIRGLGLFPEADILSQDALA</sequence>
<evidence type="ECO:0000256" key="5">
    <source>
        <dbReference type="PROSITE-ProRule" id="PRU00560"/>
    </source>
</evidence>
<keyword evidence="3 5" id="KW-0347">Helicase</keyword>
<keyword evidence="8" id="KW-1185">Reference proteome</keyword>
<name>A0ABW3J6Y4_9HYPH</name>
<evidence type="ECO:0000256" key="1">
    <source>
        <dbReference type="ARBA" id="ARBA00022741"/>
    </source>
</evidence>
<feature type="binding site" evidence="5">
    <location>
        <begin position="32"/>
        <end position="39"/>
    </location>
    <ligand>
        <name>ATP</name>
        <dbReference type="ChEBI" id="CHEBI:30616"/>
    </ligand>
</feature>
<evidence type="ECO:0000256" key="2">
    <source>
        <dbReference type="ARBA" id="ARBA00022801"/>
    </source>
</evidence>
<dbReference type="EMBL" id="JBHTJO010000001">
    <property type="protein sequence ID" value="MFD0985503.1"/>
    <property type="molecule type" value="Genomic_DNA"/>
</dbReference>
<dbReference type="SUPFAM" id="SSF52540">
    <property type="entry name" value="P-loop containing nucleoside triphosphate hydrolases"/>
    <property type="match status" value="1"/>
</dbReference>
<dbReference type="PANTHER" id="PTHR11070:SF3">
    <property type="entry name" value="DNA 3'-5' HELICASE"/>
    <property type="match status" value="1"/>
</dbReference>
<dbReference type="Proteomes" id="UP001597102">
    <property type="component" value="Unassembled WGS sequence"/>
</dbReference>
<dbReference type="PROSITE" id="PS51198">
    <property type="entry name" value="UVRD_HELICASE_ATP_BIND"/>
    <property type="match status" value="1"/>
</dbReference>
<gene>
    <name evidence="7" type="ORF">ACFQ2F_00120</name>
</gene>
<dbReference type="Gene3D" id="3.40.50.300">
    <property type="entry name" value="P-loop containing nucleotide triphosphate hydrolases"/>
    <property type="match status" value="2"/>
</dbReference>
<proteinExistence type="predicted"/>
<evidence type="ECO:0000256" key="4">
    <source>
        <dbReference type="ARBA" id="ARBA00022840"/>
    </source>
</evidence>
<comment type="caution">
    <text evidence="7">The sequence shown here is derived from an EMBL/GenBank/DDBJ whole genome shotgun (WGS) entry which is preliminary data.</text>
</comment>
<dbReference type="RefSeq" id="WP_379083913.1">
    <property type="nucleotide sequence ID" value="NZ_JBHTJO010000001.1"/>
</dbReference>